<keyword evidence="2" id="KW-1133">Transmembrane helix</keyword>
<feature type="chain" id="PRO_5016087514" evidence="3">
    <location>
        <begin position="31"/>
        <end position="455"/>
    </location>
</feature>
<evidence type="ECO:0000313" key="5">
    <source>
        <dbReference type="Proteomes" id="UP000247409"/>
    </source>
</evidence>
<dbReference type="EMBL" id="NBIV01000006">
    <property type="protein sequence ID" value="PXF49347.1"/>
    <property type="molecule type" value="Genomic_DNA"/>
</dbReference>
<keyword evidence="3" id="KW-0732">Signal</keyword>
<evidence type="ECO:0000256" key="3">
    <source>
        <dbReference type="SAM" id="SignalP"/>
    </source>
</evidence>
<keyword evidence="2" id="KW-0472">Membrane</keyword>
<dbReference type="AlphaFoldDB" id="A0A2V3J5T4"/>
<protein>
    <submittedName>
        <fullName evidence="4">Uncharacterized protein</fullName>
    </submittedName>
</protein>
<feature type="transmembrane region" description="Helical" evidence="2">
    <location>
        <begin position="251"/>
        <end position="272"/>
    </location>
</feature>
<feature type="transmembrane region" description="Helical" evidence="2">
    <location>
        <begin position="217"/>
        <end position="239"/>
    </location>
</feature>
<reference evidence="4 5" key="1">
    <citation type="journal article" date="2018" name="Mol. Biol. Evol.">
        <title>Analysis of the draft genome of the red seaweed Gracilariopsis chorda provides insights into genome size evolution in Rhodophyta.</title>
        <authorList>
            <person name="Lee J."/>
            <person name="Yang E.C."/>
            <person name="Graf L."/>
            <person name="Yang J.H."/>
            <person name="Qiu H."/>
            <person name="Zel Zion U."/>
            <person name="Chan C.X."/>
            <person name="Stephens T.G."/>
            <person name="Weber A.P.M."/>
            <person name="Boo G.H."/>
            <person name="Boo S.M."/>
            <person name="Kim K.M."/>
            <person name="Shin Y."/>
            <person name="Jung M."/>
            <person name="Lee S.J."/>
            <person name="Yim H.S."/>
            <person name="Lee J.H."/>
            <person name="Bhattacharya D."/>
            <person name="Yoon H.S."/>
        </authorList>
    </citation>
    <scope>NUCLEOTIDE SEQUENCE [LARGE SCALE GENOMIC DNA]</scope>
    <source>
        <strain evidence="4 5">SKKU-2015</strain>
        <tissue evidence="4">Whole body</tissue>
    </source>
</reference>
<sequence>MPANRRLARYSYLGVFLCVVCLISAPVTNAHLHHVDHTDEEIDGMTMEELLHTEHDLRDQNAAVDRHVTSLKGRILKLRHKQADLEGRKKKVGEAMSWESRQKESRKKELQRAKAELEAKRQQIIVLGEEAEKMRAGIREMQDNLKSMNRKRLEVQDKYLHPSLRDIFVNEGTRGGPLSEHLVNKTVESIIPELEIGMHGIEDVEYRLHHSSPIASVFTLFCIYALAVSLVVTCLRYLVIAHRIMTLRRMLFMADMCFLAMWFLICVCYAAILVDPLEAMAREHGALAMVVQVLIMAGLLGNVVLRCLALCASVSAQTFIELVAIVYVAQHYYEAVWVRIVMDEGVKARLLSYVTYAIINGSLAIHRARSVSRAIQTAHEELRGTTAGKWDQSWFKTQLEKGIQYIENALTIGIPSTAADIECVAEAPRETHWPQRSTCRRAESPRTRFRPYYYE</sequence>
<keyword evidence="5" id="KW-1185">Reference proteome</keyword>
<evidence type="ECO:0000256" key="2">
    <source>
        <dbReference type="SAM" id="Phobius"/>
    </source>
</evidence>
<feature type="signal peptide" evidence="3">
    <location>
        <begin position="1"/>
        <end position="30"/>
    </location>
</feature>
<proteinExistence type="predicted"/>
<gene>
    <name evidence="4" type="ORF">BWQ96_00921</name>
</gene>
<accession>A0A2V3J5T4</accession>
<feature type="transmembrane region" description="Helical" evidence="2">
    <location>
        <begin position="284"/>
        <end position="301"/>
    </location>
</feature>
<name>A0A2V3J5T4_9FLOR</name>
<comment type="caution">
    <text evidence="4">The sequence shown here is derived from an EMBL/GenBank/DDBJ whole genome shotgun (WGS) entry which is preliminary data.</text>
</comment>
<evidence type="ECO:0000256" key="1">
    <source>
        <dbReference type="SAM" id="MobiDB-lite"/>
    </source>
</evidence>
<evidence type="ECO:0000313" key="4">
    <source>
        <dbReference type="EMBL" id="PXF49347.1"/>
    </source>
</evidence>
<dbReference type="OrthoDB" id="10374838at2759"/>
<feature type="region of interest" description="Disordered" evidence="1">
    <location>
        <begin position="88"/>
        <end position="107"/>
    </location>
</feature>
<keyword evidence="2" id="KW-0812">Transmembrane</keyword>
<dbReference type="Proteomes" id="UP000247409">
    <property type="component" value="Unassembled WGS sequence"/>
</dbReference>
<organism evidence="4 5">
    <name type="scientific">Gracilariopsis chorda</name>
    <dbReference type="NCBI Taxonomy" id="448386"/>
    <lineage>
        <taxon>Eukaryota</taxon>
        <taxon>Rhodophyta</taxon>
        <taxon>Florideophyceae</taxon>
        <taxon>Rhodymeniophycidae</taxon>
        <taxon>Gracilariales</taxon>
        <taxon>Gracilariaceae</taxon>
        <taxon>Gracilariopsis</taxon>
    </lineage>
</organism>